<dbReference type="CDD" id="cd06582">
    <property type="entry name" value="TM_PBP1_LivH_like"/>
    <property type="match status" value="1"/>
</dbReference>
<feature type="transmembrane region" description="Helical" evidence="9">
    <location>
        <begin position="263"/>
        <end position="282"/>
    </location>
</feature>
<evidence type="ECO:0000256" key="6">
    <source>
        <dbReference type="ARBA" id="ARBA00022989"/>
    </source>
</evidence>
<proteinExistence type="inferred from homology"/>
<dbReference type="InterPro" id="IPR001851">
    <property type="entry name" value="ABC_transp_permease"/>
</dbReference>
<dbReference type="Pfam" id="PF02653">
    <property type="entry name" value="BPD_transp_2"/>
    <property type="match status" value="1"/>
</dbReference>
<protein>
    <submittedName>
        <fullName evidence="10">Branched-chain amino acid ABC transporter permease</fullName>
    </submittedName>
</protein>
<feature type="transmembrane region" description="Helical" evidence="9">
    <location>
        <begin position="88"/>
        <end position="110"/>
    </location>
</feature>
<comment type="similarity">
    <text evidence="8">Belongs to the binding-protein-dependent transport system permease family. LivHM subfamily.</text>
</comment>
<keyword evidence="4 9" id="KW-0812">Transmembrane</keyword>
<keyword evidence="11" id="KW-1185">Reference proteome</keyword>
<evidence type="ECO:0000256" key="5">
    <source>
        <dbReference type="ARBA" id="ARBA00022970"/>
    </source>
</evidence>
<dbReference type="PANTHER" id="PTHR11795:SF445">
    <property type="entry name" value="AMINO ACID ABC TRANSPORTER PERMEASE PROTEIN"/>
    <property type="match status" value="1"/>
</dbReference>
<dbReference type="RefSeq" id="WP_188752372.1">
    <property type="nucleotide sequence ID" value="NZ_BMIJ01000015.1"/>
</dbReference>
<evidence type="ECO:0000313" key="11">
    <source>
        <dbReference type="Proteomes" id="UP000629025"/>
    </source>
</evidence>
<comment type="caution">
    <text evidence="10">The sequence shown here is derived from an EMBL/GenBank/DDBJ whole genome shotgun (WGS) entry which is preliminary data.</text>
</comment>
<evidence type="ECO:0000256" key="7">
    <source>
        <dbReference type="ARBA" id="ARBA00023136"/>
    </source>
</evidence>
<feature type="transmembrane region" description="Helical" evidence="9">
    <location>
        <begin position="288"/>
        <end position="305"/>
    </location>
</feature>
<evidence type="ECO:0000256" key="1">
    <source>
        <dbReference type="ARBA" id="ARBA00004429"/>
    </source>
</evidence>
<keyword evidence="2" id="KW-0813">Transport</keyword>
<organism evidence="10 11">
    <name type="scientific">Marinobacterium zhoushanense</name>
    <dbReference type="NCBI Taxonomy" id="1679163"/>
    <lineage>
        <taxon>Bacteria</taxon>
        <taxon>Pseudomonadati</taxon>
        <taxon>Pseudomonadota</taxon>
        <taxon>Gammaproteobacteria</taxon>
        <taxon>Oceanospirillales</taxon>
        <taxon>Oceanospirillaceae</taxon>
        <taxon>Marinobacterium</taxon>
    </lineage>
</organism>
<feature type="transmembrane region" description="Helical" evidence="9">
    <location>
        <begin position="63"/>
        <end position="82"/>
    </location>
</feature>
<feature type="transmembrane region" description="Helical" evidence="9">
    <location>
        <begin position="160"/>
        <end position="185"/>
    </location>
</feature>
<dbReference type="Proteomes" id="UP000629025">
    <property type="component" value="Unassembled WGS sequence"/>
</dbReference>
<gene>
    <name evidence="10" type="ORF">GCM10011352_43280</name>
</gene>
<name>A0ABQ1KVT0_9GAMM</name>
<accession>A0ABQ1KVT0</accession>
<feature type="transmembrane region" description="Helical" evidence="9">
    <location>
        <begin position="7"/>
        <end position="24"/>
    </location>
</feature>
<reference evidence="11" key="1">
    <citation type="journal article" date="2019" name="Int. J. Syst. Evol. Microbiol.">
        <title>The Global Catalogue of Microorganisms (GCM) 10K type strain sequencing project: providing services to taxonomists for standard genome sequencing and annotation.</title>
        <authorList>
            <consortium name="The Broad Institute Genomics Platform"/>
            <consortium name="The Broad Institute Genome Sequencing Center for Infectious Disease"/>
            <person name="Wu L."/>
            <person name="Ma J."/>
        </authorList>
    </citation>
    <scope>NUCLEOTIDE SEQUENCE [LARGE SCALE GENOMIC DNA]</scope>
    <source>
        <strain evidence="11">CGMCC 1.15341</strain>
    </source>
</reference>
<evidence type="ECO:0000256" key="3">
    <source>
        <dbReference type="ARBA" id="ARBA00022475"/>
    </source>
</evidence>
<evidence type="ECO:0000256" key="4">
    <source>
        <dbReference type="ARBA" id="ARBA00022692"/>
    </source>
</evidence>
<keyword evidence="3" id="KW-1003">Cell membrane</keyword>
<feature type="transmembrane region" description="Helical" evidence="9">
    <location>
        <begin position="216"/>
        <end position="233"/>
    </location>
</feature>
<feature type="transmembrane region" description="Helical" evidence="9">
    <location>
        <begin position="30"/>
        <end position="56"/>
    </location>
</feature>
<sequence length="316" mass="33793">MAQRTLTLFIVTALMLGTCTYLAWGKPSSVVGLFVVSGLAVGSLYSLGGIGLVVLFRATGVLNLSNGAIGALGVMLAWQLQQWNFPQIATWVIGIATTTLLALVYGRLIAPGLAWRDPVVKAVATLGFALIVLGITAFAWEDDVRKFALPSDKISYTLLGLRITLTRLIVILAAIAIVIAVWLYLSKTRTGLNMRALADNRDISALIGIPIVKTETIAWGISGLIAGFTGLMFGDLVRLEPFVITFMVIPAISAAICGQLRNLGVVLIAGLCIGVIESMLTLHPVLKSVRPMAPFVIAIIVLMWVQRGRTNYFAGN</sequence>
<evidence type="ECO:0000313" key="10">
    <source>
        <dbReference type="EMBL" id="GGC12156.1"/>
    </source>
</evidence>
<keyword evidence="5" id="KW-0029">Amino-acid transport</keyword>
<feature type="transmembrane region" description="Helical" evidence="9">
    <location>
        <begin position="239"/>
        <end position="256"/>
    </location>
</feature>
<keyword evidence="7 9" id="KW-0472">Membrane</keyword>
<evidence type="ECO:0000256" key="2">
    <source>
        <dbReference type="ARBA" id="ARBA00022448"/>
    </source>
</evidence>
<comment type="subcellular location">
    <subcellularLocation>
        <location evidence="1">Cell inner membrane</location>
        <topology evidence="1">Multi-pass membrane protein</topology>
    </subcellularLocation>
</comment>
<dbReference type="PANTHER" id="PTHR11795">
    <property type="entry name" value="BRANCHED-CHAIN AMINO ACID TRANSPORT SYSTEM PERMEASE PROTEIN LIVH"/>
    <property type="match status" value="1"/>
</dbReference>
<dbReference type="EMBL" id="BMIJ01000015">
    <property type="protein sequence ID" value="GGC12156.1"/>
    <property type="molecule type" value="Genomic_DNA"/>
</dbReference>
<keyword evidence="6 9" id="KW-1133">Transmembrane helix</keyword>
<feature type="transmembrane region" description="Helical" evidence="9">
    <location>
        <begin position="122"/>
        <end position="140"/>
    </location>
</feature>
<dbReference type="InterPro" id="IPR052157">
    <property type="entry name" value="BCAA_transport_permease"/>
</dbReference>
<evidence type="ECO:0000256" key="8">
    <source>
        <dbReference type="ARBA" id="ARBA00037998"/>
    </source>
</evidence>
<evidence type="ECO:0000256" key="9">
    <source>
        <dbReference type="SAM" id="Phobius"/>
    </source>
</evidence>